<dbReference type="PANTHER" id="PTHR47992">
    <property type="entry name" value="PROTEIN PHOSPHATASE"/>
    <property type="match status" value="1"/>
</dbReference>
<dbReference type="InterPro" id="IPR001932">
    <property type="entry name" value="PPM-type_phosphatase-like_dom"/>
</dbReference>
<evidence type="ECO:0000259" key="1">
    <source>
        <dbReference type="PROSITE" id="PS51746"/>
    </source>
</evidence>
<keyword evidence="2" id="KW-0378">Hydrolase</keyword>
<proteinExistence type="predicted"/>
<dbReference type="PROSITE" id="PS51746">
    <property type="entry name" value="PPM_2"/>
    <property type="match status" value="1"/>
</dbReference>
<dbReference type="RefSeq" id="WP_209844943.1">
    <property type="nucleotide sequence ID" value="NZ_CBCRVE010000001.1"/>
</dbReference>
<dbReference type="SMART" id="SM00331">
    <property type="entry name" value="PP2C_SIG"/>
    <property type="match status" value="1"/>
</dbReference>
<evidence type="ECO:0000313" key="2">
    <source>
        <dbReference type="EMBL" id="MBP1935575.1"/>
    </source>
</evidence>
<dbReference type="InterPro" id="IPR015655">
    <property type="entry name" value="PP2C"/>
</dbReference>
<dbReference type="CDD" id="cd00143">
    <property type="entry name" value="PP2Cc"/>
    <property type="match status" value="1"/>
</dbReference>
<dbReference type="SMART" id="SM00332">
    <property type="entry name" value="PP2Cc"/>
    <property type="match status" value="1"/>
</dbReference>
<protein>
    <submittedName>
        <fullName evidence="2">Protein phosphatase</fullName>
        <ecNumber evidence="2">3.1.3.16</ecNumber>
    </submittedName>
</protein>
<gene>
    <name evidence="2" type="ORF">J2Z20_000436</name>
</gene>
<dbReference type="EMBL" id="JAGGKP010000001">
    <property type="protein sequence ID" value="MBP1935575.1"/>
    <property type="molecule type" value="Genomic_DNA"/>
</dbReference>
<reference evidence="2 3" key="1">
    <citation type="submission" date="2021-03" db="EMBL/GenBank/DDBJ databases">
        <title>Genomic Encyclopedia of Type Strains, Phase IV (KMG-IV): sequencing the most valuable type-strain genomes for metagenomic binning, comparative biology and taxonomic classification.</title>
        <authorList>
            <person name="Goeker M."/>
        </authorList>
    </citation>
    <scope>NUCLEOTIDE SEQUENCE [LARGE SCALE GENOMIC DNA]</scope>
    <source>
        <strain evidence="2 3">DSM 23491</strain>
    </source>
</reference>
<keyword evidence="3" id="KW-1185">Reference proteome</keyword>
<dbReference type="SUPFAM" id="SSF81606">
    <property type="entry name" value="PP2C-like"/>
    <property type="match status" value="1"/>
</dbReference>
<dbReference type="Gene3D" id="3.60.40.10">
    <property type="entry name" value="PPM-type phosphatase domain"/>
    <property type="match status" value="1"/>
</dbReference>
<dbReference type="EC" id="3.1.3.16" evidence="2"/>
<organism evidence="2 3">
    <name type="scientific">Paenibacillus sediminis</name>
    <dbReference type="NCBI Taxonomy" id="664909"/>
    <lineage>
        <taxon>Bacteria</taxon>
        <taxon>Bacillati</taxon>
        <taxon>Bacillota</taxon>
        <taxon>Bacilli</taxon>
        <taxon>Bacillales</taxon>
        <taxon>Paenibacillaceae</taxon>
        <taxon>Paenibacillus</taxon>
    </lineage>
</organism>
<evidence type="ECO:0000313" key="3">
    <source>
        <dbReference type="Proteomes" id="UP001519273"/>
    </source>
</evidence>
<dbReference type="NCBIfam" id="NF033484">
    <property type="entry name" value="Stp1_PP2C_phos"/>
    <property type="match status" value="1"/>
</dbReference>
<feature type="domain" description="PPM-type phosphatase" evidence="1">
    <location>
        <begin position="4"/>
        <end position="244"/>
    </location>
</feature>
<dbReference type="InterPro" id="IPR036457">
    <property type="entry name" value="PPM-type-like_dom_sf"/>
</dbReference>
<comment type="caution">
    <text evidence="2">The sequence shown here is derived from an EMBL/GenBank/DDBJ whole genome shotgun (WGS) entry which is preliminary data.</text>
</comment>
<accession>A0ABS4H0D0</accession>
<dbReference type="Proteomes" id="UP001519273">
    <property type="component" value="Unassembled WGS sequence"/>
</dbReference>
<dbReference type="GO" id="GO:0004722">
    <property type="term" value="F:protein serine/threonine phosphatase activity"/>
    <property type="evidence" value="ECO:0007669"/>
    <property type="project" value="UniProtKB-EC"/>
</dbReference>
<sequence>MIKAVHVSDVGRVRSKNEDSSWINSLEHGYTLGIVADGMGGHQAGDIASRLAVETIAADLSSLEAGLSLDACKAALSDAIMHANEVIYTKASQDEQYYNMGTTVVAVLLQGGTGVIGHVGDSRAYKVKREEIIQLTEDHTLVNELLKNGQISQEQADYHPHRNVITRALGTDLEVTIDFDHVALNPGEVLLLCSDGLSNLLSTAQMAQVIALQELSLEAKAERLLQLALHAGGDDNITVALFEVVEETADLGMKGWNS</sequence>
<dbReference type="Pfam" id="PF13672">
    <property type="entry name" value="PP2C_2"/>
    <property type="match status" value="1"/>
</dbReference>
<name>A0ABS4H0D0_9BACL</name>